<accession>A0A5C3KA63</accession>
<keyword evidence="2" id="KW-1185">Reference proteome</keyword>
<evidence type="ECO:0000313" key="2">
    <source>
        <dbReference type="Proteomes" id="UP000307440"/>
    </source>
</evidence>
<gene>
    <name evidence="1" type="ORF">FA15DRAFT_711426</name>
</gene>
<organism evidence="1 2">
    <name type="scientific">Coprinopsis marcescibilis</name>
    <name type="common">Agaric fungus</name>
    <name type="synonym">Psathyrella marcescibilis</name>
    <dbReference type="NCBI Taxonomy" id="230819"/>
    <lineage>
        <taxon>Eukaryota</taxon>
        <taxon>Fungi</taxon>
        <taxon>Dikarya</taxon>
        <taxon>Basidiomycota</taxon>
        <taxon>Agaricomycotina</taxon>
        <taxon>Agaricomycetes</taxon>
        <taxon>Agaricomycetidae</taxon>
        <taxon>Agaricales</taxon>
        <taxon>Agaricineae</taxon>
        <taxon>Psathyrellaceae</taxon>
        <taxon>Coprinopsis</taxon>
    </lineage>
</organism>
<dbReference type="EMBL" id="ML210645">
    <property type="protein sequence ID" value="TFK16774.1"/>
    <property type="molecule type" value="Genomic_DNA"/>
</dbReference>
<name>A0A5C3KA63_COPMA</name>
<protein>
    <submittedName>
        <fullName evidence="1">Uncharacterized protein</fullName>
    </submittedName>
</protein>
<reference evidence="1 2" key="1">
    <citation type="journal article" date="2019" name="Nat. Ecol. Evol.">
        <title>Megaphylogeny resolves global patterns of mushroom evolution.</title>
        <authorList>
            <person name="Varga T."/>
            <person name="Krizsan K."/>
            <person name="Foldi C."/>
            <person name="Dima B."/>
            <person name="Sanchez-Garcia M."/>
            <person name="Sanchez-Ramirez S."/>
            <person name="Szollosi G.J."/>
            <person name="Szarkandi J.G."/>
            <person name="Papp V."/>
            <person name="Albert L."/>
            <person name="Andreopoulos W."/>
            <person name="Angelini C."/>
            <person name="Antonin V."/>
            <person name="Barry K.W."/>
            <person name="Bougher N.L."/>
            <person name="Buchanan P."/>
            <person name="Buyck B."/>
            <person name="Bense V."/>
            <person name="Catcheside P."/>
            <person name="Chovatia M."/>
            <person name="Cooper J."/>
            <person name="Damon W."/>
            <person name="Desjardin D."/>
            <person name="Finy P."/>
            <person name="Geml J."/>
            <person name="Haridas S."/>
            <person name="Hughes K."/>
            <person name="Justo A."/>
            <person name="Karasinski D."/>
            <person name="Kautmanova I."/>
            <person name="Kiss B."/>
            <person name="Kocsube S."/>
            <person name="Kotiranta H."/>
            <person name="LaButti K.M."/>
            <person name="Lechner B.E."/>
            <person name="Liimatainen K."/>
            <person name="Lipzen A."/>
            <person name="Lukacs Z."/>
            <person name="Mihaltcheva S."/>
            <person name="Morgado L.N."/>
            <person name="Niskanen T."/>
            <person name="Noordeloos M.E."/>
            <person name="Ohm R.A."/>
            <person name="Ortiz-Santana B."/>
            <person name="Ovrebo C."/>
            <person name="Racz N."/>
            <person name="Riley R."/>
            <person name="Savchenko A."/>
            <person name="Shiryaev A."/>
            <person name="Soop K."/>
            <person name="Spirin V."/>
            <person name="Szebenyi C."/>
            <person name="Tomsovsky M."/>
            <person name="Tulloss R.E."/>
            <person name="Uehling J."/>
            <person name="Grigoriev I.V."/>
            <person name="Vagvolgyi C."/>
            <person name="Papp T."/>
            <person name="Martin F.M."/>
            <person name="Miettinen O."/>
            <person name="Hibbett D.S."/>
            <person name="Nagy L.G."/>
        </authorList>
    </citation>
    <scope>NUCLEOTIDE SEQUENCE [LARGE SCALE GENOMIC DNA]</scope>
    <source>
        <strain evidence="1 2">CBS 121175</strain>
    </source>
</reference>
<dbReference type="Proteomes" id="UP000307440">
    <property type="component" value="Unassembled WGS sequence"/>
</dbReference>
<sequence>MSLNTNFTKYVVKYLKTPHLDHWENTIARLAPDRNLPNIAMWDDLVKAIYASYPGSGTNARFCTNDLDVFVCTCATCPTNSMTEFATYWGDLGIIADYLVNNGKMLVKDAAAKGIEGLSRHLRLRVEQQLCNMKPGQQKDDEWSREDVFNTV</sequence>
<proteinExistence type="predicted"/>
<dbReference type="AlphaFoldDB" id="A0A5C3KA63"/>
<evidence type="ECO:0000313" key="1">
    <source>
        <dbReference type="EMBL" id="TFK16774.1"/>
    </source>
</evidence>